<dbReference type="EMBL" id="JAODUP010000399">
    <property type="protein sequence ID" value="KAK2150584.1"/>
    <property type="molecule type" value="Genomic_DNA"/>
</dbReference>
<gene>
    <name evidence="2" type="ORF">LSH36_399g03016</name>
</gene>
<evidence type="ECO:0000313" key="3">
    <source>
        <dbReference type="Proteomes" id="UP001208570"/>
    </source>
</evidence>
<evidence type="ECO:0000256" key="1">
    <source>
        <dbReference type="SAM" id="SignalP"/>
    </source>
</evidence>
<keyword evidence="3" id="KW-1185">Reference proteome</keyword>
<proteinExistence type="predicted"/>
<name>A0AAD9JCZ1_9ANNE</name>
<feature type="signal peptide" evidence="1">
    <location>
        <begin position="1"/>
        <end position="20"/>
    </location>
</feature>
<dbReference type="Proteomes" id="UP001208570">
    <property type="component" value="Unassembled WGS sequence"/>
</dbReference>
<dbReference type="AlphaFoldDB" id="A0AAD9JCZ1"/>
<accession>A0AAD9JCZ1</accession>
<feature type="chain" id="PRO_5042256092" description="4Fe-4S ferredoxin-type domain-containing protein" evidence="1">
    <location>
        <begin position="21"/>
        <end position="89"/>
    </location>
</feature>
<organism evidence="2 3">
    <name type="scientific">Paralvinella palmiformis</name>
    <dbReference type="NCBI Taxonomy" id="53620"/>
    <lineage>
        <taxon>Eukaryota</taxon>
        <taxon>Metazoa</taxon>
        <taxon>Spiralia</taxon>
        <taxon>Lophotrochozoa</taxon>
        <taxon>Annelida</taxon>
        <taxon>Polychaeta</taxon>
        <taxon>Sedentaria</taxon>
        <taxon>Canalipalpata</taxon>
        <taxon>Terebellida</taxon>
        <taxon>Terebelliformia</taxon>
        <taxon>Alvinellidae</taxon>
        <taxon>Paralvinella</taxon>
    </lineage>
</organism>
<evidence type="ECO:0008006" key="4">
    <source>
        <dbReference type="Google" id="ProtNLM"/>
    </source>
</evidence>
<protein>
    <recommendedName>
        <fullName evidence="4">4Fe-4S ferredoxin-type domain-containing protein</fullName>
    </recommendedName>
</protein>
<sequence length="89" mass="10192">MRSGVIALTLLVTSLAMSRGSRVLCLNNCLEVYSACEEQCDKYRASFEPEARAVLDTCEECTLNLVKCRIACPKWTLFDYEYEDKKRPE</sequence>
<comment type="caution">
    <text evidence="2">The sequence shown here is derived from an EMBL/GenBank/DDBJ whole genome shotgun (WGS) entry which is preliminary data.</text>
</comment>
<evidence type="ECO:0000313" key="2">
    <source>
        <dbReference type="EMBL" id="KAK2150584.1"/>
    </source>
</evidence>
<reference evidence="2" key="1">
    <citation type="journal article" date="2023" name="Mol. Biol. Evol.">
        <title>Third-Generation Sequencing Reveals the Adaptive Role of the Epigenome in Three Deep-Sea Polychaetes.</title>
        <authorList>
            <person name="Perez M."/>
            <person name="Aroh O."/>
            <person name="Sun Y."/>
            <person name="Lan Y."/>
            <person name="Juniper S.K."/>
            <person name="Young C.R."/>
            <person name="Angers B."/>
            <person name="Qian P.Y."/>
        </authorList>
    </citation>
    <scope>NUCLEOTIDE SEQUENCE</scope>
    <source>
        <strain evidence="2">P08H-3</strain>
    </source>
</reference>
<keyword evidence="1" id="KW-0732">Signal</keyword>